<dbReference type="InterPro" id="IPR037516">
    <property type="entry name" value="Tripartite_DENN"/>
</dbReference>
<evidence type="ECO:0000313" key="4">
    <source>
        <dbReference type="Proteomes" id="UP001295423"/>
    </source>
</evidence>
<dbReference type="PANTHER" id="PTHR12296">
    <property type="entry name" value="DENN DOMAIN-CONTAINING PROTEIN 4"/>
    <property type="match status" value="1"/>
</dbReference>
<dbReference type="InterPro" id="IPR005112">
    <property type="entry name" value="dDENN_dom"/>
</dbReference>
<dbReference type="SMART" id="SM00799">
    <property type="entry name" value="DENN"/>
    <property type="match status" value="1"/>
</dbReference>
<protein>
    <recommendedName>
        <fullName evidence="2">UDENN domain-containing protein</fullName>
    </recommendedName>
</protein>
<dbReference type="InterPro" id="IPR051696">
    <property type="entry name" value="DENN_Domain_GEFs"/>
</dbReference>
<dbReference type="GO" id="GO:0032483">
    <property type="term" value="P:regulation of Rab protein signal transduction"/>
    <property type="evidence" value="ECO:0007669"/>
    <property type="project" value="TreeGrafter"/>
</dbReference>
<sequence>MGWLEKESPEKQRAGVADYFAIVGVGEDLIWNHAQAKSTNDQNSARPEEDEAMLIERFYREIVDCRIVAVEASREAYKDNALSAIQGQFVLGVPSPSLSNVASRGGTDDGEVELGGWTVLKETKPMDVDAALETTSVICNSQSRKGEVYHANLDPVSGLAEELQSSLEARLQLEQDSRMSKSTPLKDFRRKVTSSFAQRLVLADTYQKKKFYLSYRRRAPDEFSEKAISQVQLLYARVHKVTLDATIDNRSATESAVTTSTVSQKGAAALLRVAEAGKNVMQSRILGSPQIMTRGSMDIGDLAAVALETLLELPAGFDAWSIPEPYQTINLPSRHESRANQRDHQSTVDTHFASEGSSNVENEQNRDCASDWQDIVRPRIVTKASEVDESYMYIPILAIRRQRVGEEERFNEDPAIVDICVSFWNRMGEPSLPVEKIDPFDDEEIKSILLRSTEWKAAALPVQSGVSSQYWRPPAFGTNCLLFKRNLPLGFCDATFKATVLDRFPYRNYKGLPLPEEELPMFCYPTGCHLYRTRFKDVPLPQYYGFVVKNERGDSICVSCVSFMEPLTKEKKRQLRQLSARRKRASLPHSIHVNEMASGSSSAAMRRDEFPDMLTAFDEMTTFENKTICLVSRYPYWTAFRKFLSHLHSISCSSSALPLERVPMALSSPPSKDLPLVDLSYERLISCLDIPTIVAIVLGFLALEKKIIVMSSQPSLVLDVCELLRSLLFPFDLCAPYVPRLTEPFMSCLDFPGAIFVGIHDDKKQSGLAAVVRRNMPEDSTIVDLDSGSIDCSGDRVKLLQSSWEIIPQGPRGSLVSEIETLCRDVGMVPGKTTTGSDAIVDVSSATAFVDDHNGFGSVNGEPLDDRAIRDAFLRFFCSIMGGYERYLVVPDADFLVSGEDWFDSKGFVSSVSEDKAPYLGLFVSTQLFQAYIQRRTEASDVHCLLFDECVVEYHSSISHSPYGRLGSEVETLQSHDDASPQLLYSLLVDQSASEARLPRPEIIGDTDSKHGSESDSSAQHSEKTNNGDFALNSTGDLVTVPSARDIPDASRFVYCIDGNTTFPDRLNADFYFPREPESWLVEMSTAPTPMLTRSEQEIEEADRRQKLAISSHGLQSQRRCLWQFPKLMGSHFLGAWLLCMPTFVAQNHISHQTQSKYLLYALGGLRLLRGKRRIVPDEAAYRALIVACGRTKSDRRMELVKIFGLLRSDGIFPSAVTLGQYTRALAEGYSKRSIGTTEESMIQIDDPITENVKSEKEAKTPKVLEPGLFLSSLDSNLNSLEEAGRRWRQNKYKDQDPVSSQFESALNDTSQSVLVDQIKRRSNKPWLPVSMSSSFLVDMRSPESVASCGRLEKESIRLVAIWSRTQACEACGYILFDEEIQAGWDAIQTNDTSGSVKCPRCRHLYMPMLGYKEFSIEEALTATEALKTPGDRDNKMKPLPPQMGSVFSHTDAAYVTYISPASMRLSLEKQIKENGEGILERDTLKRLDPQLYYNLWWYSARFSLPLPLPVSDSMSKHYCAFAAWDYNVAVRACHSCARVLYPFSTERQTHHELTIASAESLGDDPLLSKFNLQGYFSHVWDHEDLSGILVCLVEACDKRDFKPAIECLIGYNERRRKNLALHSTNKYGETKYFEGGTVVDQRDIEYDLYRTILYLAKYQCTTAFHVFFPATLKPCKGYHFWCPVAPIPIFDRLFRDGLERIRSSKQNAHHIANARDVSDVALAFRSVFGHIV</sequence>
<feature type="region of interest" description="Disordered" evidence="1">
    <location>
        <begin position="998"/>
        <end position="1034"/>
    </location>
</feature>
<evidence type="ECO:0000256" key="1">
    <source>
        <dbReference type="SAM" id="MobiDB-lite"/>
    </source>
</evidence>
<dbReference type="EMBL" id="CAKOGP040002042">
    <property type="protein sequence ID" value="CAJ1960049.1"/>
    <property type="molecule type" value="Genomic_DNA"/>
</dbReference>
<reference evidence="3" key="1">
    <citation type="submission" date="2023-08" db="EMBL/GenBank/DDBJ databases">
        <authorList>
            <person name="Audoor S."/>
            <person name="Bilcke G."/>
        </authorList>
    </citation>
    <scope>NUCLEOTIDE SEQUENCE</scope>
</reference>
<dbReference type="InterPro" id="IPR005113">
    <property type="entry name" value="uDENN_dom"/>
</dbReference>
<accession>A0AAD2JKZ0</accession>
<feature type="region of interest" description="Disordered" evidence="1">
    <location>
        <begin position="334"/>
        <end position="367"/>
    </location>
</feature>
<proteinExistence type="predicted"/>
<feature type="compositionally biased region" description="Basic and acidic residues" evidence="1">
    <location>
        <begin position="334"/>
        <end position="346"/>
    </location>
</feature>
<dbReference type="InterPro" id="IPR043153">
    <property type="entry name" value="DENN_C"/>
</dbReference>
<dbReference type="Pfam" id="PF02141">
    <property type="entry name" value="DENN"/>
    <property type="match status" value="1"/>
</dbReference>
<gene>
    <name evidence="3" type="ORF">CYCCA115_LOCUS18465</name>
</gene>
<dbReference type="PANTHER" id="PTHR12296:SF21">
    <property type="entry name" value="DENN DOMAIN-CONTAINING PROTEIN 3"/>
    <property type="match status" value="1"/>
</dbReference>
<dbReference type="Pfam" id="PF03455">
    <property type="entry name" value="dDENN"/>
    <property type="match status" value="1"/>
</dbReference>
<evidence type="ECO:0000259" key="2">
    <source>
        <dbReference type="PROSITE" id="PS50211"/>
    </source>
</evidence>
<dbReference type="Gene3D" id="3.30.450.200">
    <property type="match status" value="1"/>
</dbReference>
<name>A0AAD2JKZ0_9STRA</name>
<evidence type="ECO:0000313" key="3">
    <source>
        <dbReference type="EMBL" id="CAJ1960049.1"/>
    </source>
</evidence>
<dbReference type="Proteomes" id="UP001295423">
    <property type="component" value="Unassembled WGS sequence"/>
</dbReference>
<dbReference type="GO" id="GO:0031410">
    <property type="term" value="C:cytoplasmic vesicle"/>
    <property type="evidence" value="ECO:0007669"/>
    <property type="project" value="TreeGrafter"/>
</dbReference>
<dbReference type="InterPro" id="IPR001194">
    <property type="entry name" value="cDENN_dom"/>
</dbReference>
<comment type="caution">
    <text evidence="3">The sequence shown here is derived from an EMBL/GenBank/DDBJ whole genome shotgun (WGS) entry which is preliminary data.</text>
</comment>
<organism evidence="3 4">
    <name type="scientific">Cylindrotheca closterium</name>
    <dbReference type="NCBI Taxonomy" id="2856"/>
    <lineage>
        <taxon>Eukaryota</taxon>
        <taxon>Sar</taxon>
        <taxon>Stramenopiles</taxon>
        <taxon>Ochrophyta</taxon>
        <taxon>Bacillariophyta</taxon>
        <taxon>Bacillariophyceae</taxon>
        <taxon>Bacillariophycidae</taxon>
        <taxon>Bacillariales</taxon>
        <taxon>Bacillariaceae</taxon>
        <taxon>Cylindrotheca</taxon>
    </lineage>
</organism>
<dbReference type="PROSITE" id="PS50211">
    <property type="entry name" value="DENN"/>
    <property type="match status" value="1"/>
</dbReference>
<dbReference type="SMART" id="SM00801">
    <property type="entry name" value="dDENN"/>
    <property type="match status" value="1"/>
</dbReference>
<feature type="domain" description="UDENN" evidence="2">
    <location>
        <begin position="479"/>
        <end position="944"/>
    </location>
</feature>
<keyword evidence="4" id="KW-1185">Reference proteome</keyword>
<dbReference type="Pfam" id="PF03456">
    <property type="entry name" value="uDENN"/>
    <property type="match status" value="1"/>
</dbReference>
<dbReference type="Gene3D" id="3.40.50.11500">
    <property type="match status" value="1"/>
</dbReference>